<accession>A0A6J4SFG8</accession>
<protein>
    <submittedName>
        <fullName evidence="1">Uncharacterized protein</fullName>
    </submittedName>
</protein>
<sequence>MTLDGVIVADFSRILAGPIC</sequence>
<reference evidence="1" key="1">
    <citation type="submission" date="2020-02" db="EMBL/GenBank/DDBJ databases">
        <authorList>
            <person name="Meier V. D."/>
        </authorList>
    </citation>
    <scope>NUCLEOTIDE SEQUENCE</scope>
    <source>
        <strain evidence="1">AVDCRST_MAG85</strain>
    </source>
</reference>
<evidence type="ECO:0000313" key="1">
    <source>
        <dbReference type="EMBL" id="CAA9492573.1"/>
    </source>
</evidence>
<feature type="non-terminal residue" evidence="1">
    <location>
        <position position="20"/>
    </location>
</feature>
<dbReference type="EMBL" id="CADCVT010000144">
    <property type="protein sequence ID" value="CAA9492573.1"/>
    <property type="molecule type" value="Genomic_DNA"/>
</dbReference>
<name>A0A6J4SFG8_9ACTN</name>
<dbReference type="AlphaFoldDB" id="A0A6J4SFG8"/>
<organism evidence="1">
    <name type="scientific">uncultured Solirubrobacteraceae bacterium</name>
    <dbReference type="NCBI Taxonomy" id="1162706"/>
    <lineage>
        <taxon>Bacteria</taxon>
        <taxon>Bacillati</taxon>
        <taxon>Actinomycetota</taxon>
        <taxon>Thermoleophilia</taxon>
        <taxon>Solirubrobacterales</taxon>
        <taxon>Solirubrobacteraceae</taxon>
        <taxon>environmental samples</taxon>
    </lineage>
</organism>
<proteinExistence type="predicted"/>
<gene>
    <name evidence="1" type="ORF">AVDCRST_MAG85-1311</name>
</gene>